<sequence length="707" mass="79389">MNNLISKLFAMAVISSSTQHAFATEDSPTYYHTKVYGRGLKKVPYNFMVNKDKIIYFDCASEDKLDTLVSGFGLEPIAVEIDSKELSASAEAEAHPNFQTAKDFVEKLKETDKDQRVEFITNNYSVLKCEKEASSKLYADSSTETYVIAQDRNYFVPSCLGPINALGYNFDSAESVSLGSFVKTVELDCKSEVDGANKVKIVEGPETLATVCNGATERSLKITCRAIRNAIRGKEGERLSYQEISDSYEDDHHCKTEEAGGYELEYCPSVVIKQKSNVSNLAPFKFFEFAEGLELPSNRVESLDSIFQLEYLEKLDVRDNKIKTIQGINGLDLLMVLDISRNEITDLTPLKGLDLVSVKADWDEIHYKKCPRDAISEALAEKCGDMYKCLDTYELNATWWDSNAIANGRVEYKCEDGTSNQLRPVAKTTGKIACNNRYERNGGACELVLCTNGLRKGKLTKEDITGGEIITRCTNEVKIEKETICDSDYELEGDKCVKKAPTCGFGETLDPTSNRCVPLDCRDGYYRNSAGRCVPERCPTGFERIGSRCERILCDSNQELVGNRCVDIECPANATVFAGKCYCPSGFSLIGDRCVQTGCVDGPFTHCAPRDPVRITDEARLCSIRGGLWTGTRCMENVHIDPGQLPKELERRPNLWNKIKPKEELDFEKIRTIRDLRSSDFDLEDFKRQDPSSVNDFKIRTFDRERF</sequence>
<accession>A0A1Y6C4N0</accession>
<dbReference type="InterPro" id="IPR009030">
    <property type="entry name" value="Growth_fac_rcpt_cys_sf"/>
</dbReference>
<organism evidence="2 3">
    <name type="scientific">Pseudobacteriovorax antillogorgiicola</name>
    <dbReference type="NCBI Taxonomy" id="1513793"/>
    <lineage>
        <taxon>Bacteria</taxon>
        <taxon>Pseudomonadati</taxon>
        <taxon>Bdellovibrionota</taxon>
        <taxon>Oligoflexia</taxon>
        <taxon>Oligoflexales</taxon>
        <taxon>Pseudobacteriovoracaceae</taxon>
        <taxon>Pseudobacteriovorax</taxon>
    </lineage>
</organism>
<keyword evidence="3" id="KW-1185">Reference proteome</keyword>
<gene>
    <name evidence="2" type="ORF">SAMN06296036_112169</name>
</gene>
<keyword evidence="1" id="KW-0732">Signal</keyword>
<evidence type="ECO:0008006" key="4">
    <source>
        <dbReference type="Google" id="ProtNLM"/>
    </source>
</evidence>
<protein>
    <recommendedName>
        <fullName evidence="4">Leucine rich repeat-containing protein</fullName>
    </recommendedName>
</protein>
<feature type="signal peptide" evidence="1">
    <location>
        <begin position="1"/>
        <end position="23"/>
    </location>
</feature>
<dbReference type="SUPFAM" id="SSF57184">
    <property type="entry name" value="Growth factor receptor domain"/>
    <property type="match status" value="1"/>
</dbReference>
<dbReference type="Gene3D" id="3.80.10.10">
    <property type="entry name" value="Ribonuclease Inhibitor"/>
    <property type="match status" value="1"/>
</dbReference>
<dbReference type="PROSITE" id="PS51450">
    <property type="entry name" value="LRR"/>
    <property type="match status" value="2"/>
</dbReference>
<dbReference type="SUPFAM" id="SSF52075">
    <property type="entry name" value="Outer arm dynein light chain 1"/>
    <property type="match status" value="1"/>
</dbReference>
<dbReference type="AlphaFoldDB" id="A0A1Y6C4N0"/>
<dbReference type="EMBL" id="FWZT01000012">
    <property type="protein sequence ID" value="SMF41507.1"/>
    <property type="molecule type" value="Genomic_DNA"/>
</dbReference>
<evidence type="ECO:0000313" key="3">
    <source>
        <dbReference type="Proteomes" id="UP000192907"/>
    </source>
</evidence>
<dbReference type="STRING" id="1513793.SAMN06296036_112169"/>
<dbReference type="Proteomes" id="UP000192907">
    <property type="component" value="Unassembled WGS sequence"/>
</dbReference>
<dbReference type="OrthoDB" id="5492401at2"/>
<dbReference type="InterPro" id="IPR032675">
    <property type="entry name" value="LRR_dom_sf"/>
</dbReference>
<evidence type="ECO:0000256" key="1">
    <source>
        <dbReference type="SAM" id="SignalP"/>
    </source>
</evidence>
<proteinExistence type="predicted"/>
<reference evidence="3" key="1">
    <citation type="submission" date="2017-04" db="EMBL/GenBank/DDBJ databases">
        <authorList>
            <person name="Varghese N."/>
            <person name="Submissions S."/>
        </authorList>
    </citation>
    <scope>NUCLEOTIDE SEQUENCE [LARGE SCALE GENOMIC DNA]</scope>
    <source>
        <strain evidence="3">RKEM611</strain>
    </source>
</reference>
<dbReference type="InterPro" id="IPR001611">
    <property type="entry name" value="Leu-rich_rpt"/>
</dbReference>
<dbReference type="RefSeq" id="WP_132320613.1">
    <property type="nucleotide sequence ID" value="NZ_FWZT01000012.1"/>
</dbReference>
<evidence type="ECO:0000313" key="2">
    <source>
        <dbReference type="EMBL" id="SMF41507.1"/>
    </source>
</evidence>
<dbReference type="Gene3D" id="2.10.25.10">
    <property type="entry name" value="Laminin"/>
    <property type="match status" value="1"/>
</dbReference>
<name>A0A1Y6C4N0_9BACT</name>
<feature type="chain" id="PRO_5012350939" description="Leucine rich repeat-containing protein" evidence="1">
    <location>
        <begin position="24"/>
        <end position="707"/>
    </location>
</feature>